<organism evidence="2 3">
    <name type="scientific">Loxostege sticticalis</name>
    <name type="common">Beet webworm moth</name>
    <dbReference type="NCBI Taxonomy" id="481309"/>
    <lineage>
        <taxon>Eukaryota</taxon>
        <taxon>Metazoa</taxon>
        <taxon>Ecdysozoa</taxon>
        <taxon>Arthropoda</taxon>
        <taxon>Hexapoda</taxon>
        <taxon>Insecta</taxon>
        <taxon>Pterygota</taxon>
        <taxon>Neoptera</taxon>
        <taxon>Endopterygota</taxon>
        <taxon>Lepidoptera</taxon>
        <taxon>Glossata</taxon>
        <taxon>Ditrysia</taxon>
        <taxon>Pyraloidea</taxon>
        <taxon>Crambidae</taxon>
        <taxon>Pyraustinae</taxon>
        <taxon>Loxostege</taxon>
    </lineage>
</organism>
<gene>
    <name evidence="2" type="ORF">ABMA28_002371</name>
</gene>
<name>A0ABD0T0P8_LOXSC</name>
<evidence type="ECO:0000313" key="2">
    <source>
        <dbReference type="EMBL" id="KAL0831586.1"/>
    </source>
</evidence>
<evidence type="ECO:0000259" key="1">
    <source>
        <dbReference type="PROSITE" id="PS50878"/>
    </source>
</evidence>
<evidence type="ECO:0000313" key="3">
    <source>
        <dbReference type="Proteomes" id="UP001549921"/>
    </source>
</evidence>
<dbReference type="PROSITE" id="PS50878">
    <property type="entry name" value="RT_POL"/>
    <property type="match status" value="1"/>
</dbReference>
<dbReference type="SUPFAM" id="SSF56672">
    <property type="entry name" value="DNA/RNA polymerases"/>
    <property type="match status" value="1"/>
</dbReference>
<reference evidence="2 3" key="1">
    <citation type="submission" date="2024-06" db="EMBL/GenBank/DDBJ databases">
        <title>A chromosome-level genome assembly of beet webworm, Loxostege sticticalis.</title>
        <authorList>
            <person name="Zhang Y."/>
        </authorList>
    </citation>
    <scope>NUCLEOTIDE SEQUENCE [LARGE SCALE GENOMIC DNA]</scope>
    <source>
        <strain evidence="2">AQ028</strain>
        <tissue evidence="2">Male pupae</tissue>
    </source>
</reference>
<proteinExistence type="predicted"/>
<dbReference type="EMBL" id="JBEDNZ010000012">
    <property type="protein sequence ID" value="KAL0831586.1"/>
    <property type="molecule type" value="Genomic_DNA"/>
</dbReference>
<dbReference type="Pfam" id="PF00078">
    <property type="entry name" value="RVT_1"/>
    <property type="match status" value="1"/>
</dbReference>
<dbReference type="InterPro" id="IPR043502">
    <property type="entry name" value="DNA/RNA_pol_sf"/>
</dbReference>
<protein>
    <recommendedName>
        <fullName evidence="1">Reverse transcriptase domain-containing protein</fullName>
    </recommendedName>
</protein>
<dbReference type="AlphaFoldDB" id="A0ABD0T0P8"/>
<comment type="caution">
    <text evidence="2">The sequence shown here is derived from an EMBL/GenBank/DDBJ whole genome shotgun (WGS) entry which is preliminary data.</text>
</comment>
<sequence>MDSGGQVDAIFTDFSKAFDRIDHILLLRKLLLAGVHGNLFRWFTSYIENRSQAVVVNGFSSCWTNIPSGVPQGSLLGPLLFNIFINDVCTCFKHSKFLLYADDMKIFKNICSYDDSRFLQEDLDRFEQYCSLNRLDLNIAKCNFICFTRKRKPLCSAYYLKGQELKEVEEIRDLGIIHDTKLTYEIHSNGFFIMRTCSQFNDIKVPKILFCSLVRSTLEYCSQVWNPRYKVHSDRLESVQRRFVRFLQYRCGIRVSDYETRCRRFHILPLKERRAIADIIFLVKIAQNHIDSPELLSKLCLKVPSRTVRLPVYLNIPRCSTNYRQNSFFLRSAYELNKLVTIPELDMFNSKPNLFRDTLAKSWFDGSFSCLM</sequence>
<dbReference type="Proteomes" id="UP001549921">
    <property type="component" value="Unassembled WGS sequence"/>
</dbReference>
<dbReference type="GO" id="GO:0071897">
    <property type="term" value="P:DNA biosynthetic process"/>
    <property type="evidence" value="ECO:0007669"/>
    <property type="project" value="UniProtKB-ARBA"/>
</dbReference>
<accession>A0ABD0T0P8</accession>
<feature type="domain" description="Reverse transcriptase" evidence="1">
    <location>
        <begin position="1"/>
        <end position="165"/>
    </location>
</feature>
<dbReference type="PANTHER" id="PTHR33332">
    <property type="entry name" value="REVERSE TRANSCRIPTASE DOMAIN-CONTAINING PROTEIN"/>
    <property type="match status" value="1"/>
</dbReference>
<dbReference type="InterPro" id="IPR000477">
    <property type="entry name" value="RT_dom"/>
</dbReference>